<dbReference type="EMBL" id="CP018228">
    <property type="protein sequence ID" value="API52840.1"/>
    <property type="molecule type" value="Genomic_DNA"/>
</dbReference>
<name>A0A1L3ZBB2_RHILE</name>
<organism evidence="1 2">
    <name type="scientific">Rhizobium leguminosarum</name>
    <dbReference type="NCBI Taxonomy" id="384"/>
    <lineage>
        <taxon>Bacteria</taxon>
        <taxon>Pseudomonadati</taxon>
        <taxon>Pseudomonadota</taxon>
        <taxon>Alphaproteobacteria</taxon>
        <taxon>Hyphomicrobiales</taxon>
        <taxon>Rhizobiaceae</taxon>
        <taxon>Rhizobium/Agrobacterium group</taxon>
        <taxon>Rhizobium</taxon>
    </lineage>
</organism>
<accession>A0A1L3ZBB2</accession>
<sequence>MVHPTPTQRQLIASFTSVPNLAPIVMNSGGSYTVNQMRVGHDVGRANCRDIRIQDVQFRVNPGAGTELSTPVATSTWRRALEIGATTYVATYDGGAATKDLVAGGLIETDTIPTAIAAANSRIFVRGVRTVVDPTTGQINGVNMNGPASQGFRTVGGNQIAGNGTLNNSGSGGGNVVWPYLITGIPDIPMACGKVVMDSIGQYLNDTNTSTTGGFIKRGLQNVNGEVIPWQVQGVDANKMQLQTPTLAPLQQQGLNLLTFVIMQCITNDINANRTLAQLKADFTEIATLVKTTIGPYGLPVLMIGLACLNRGPFNGAQNTVKNDYNDWLAGGGDGFCDVYIDLRPYQGDTALYADGIHPRSVDHAAMAPPFAAAMAPMLDPYYRPPGYVSLV</sequence>
<evidence type="ECO:0000313" key="2">
    <source>
        <dbReference type="Proteomes" id="UP000183050"/>
    </source>
</evidence>
<dbReference type="InterPro" id="IPR036514">
    <property type="entry name" value="SGNH_hydro_sf"/>
</dbReference>
<protein>
    <recommendedName>
        <fullName evidence="3">SGNH hydrolase-type esterase domain-containing protein</fullName>
    </recommendedName>
</protein>
<dbReference type="AlphaFoldDB" id="A0A1L3ZBB2"/>
<dbReference type="Gene3D" id="3.40.50.1110">
    <property type="entry name" value="SGNH hydrolase"/>
    <property type="match status" value="1"/>
</dbReference>
<evidence type="ECO:0000313" key="1">
    <source>
        <dbReference type="EMBL" id="API52840.1"/>
    </source>
</evidence>
<dbReference type="SUPFAM" id="SSF52266">
    <property type="entry name" value="SGNH hydrolase"/>
    <property type="match status" value="1"/>
</dbReference>
<dbReference type="GO" id="GO:0016788">
    <property type="term" value="F:hydrolase activity, acting on ester bonds"/>
    <property type="evidence" value="ECO:0007669"/>
    <property type="project" value="UniProtKB-ARBA"/>
</dbReference>
<proteinExistence type="predicted"/>
<dbReference type="Proteomes" id="UP000183050">
    <property type="component" value="Chromosome"/>
</dbReference>
<gene>
    <name evidence="1" type="ORF">BMW22_15550</name>
</gene>
<evidence type="ECO:0008006" key="3">
    <source>
        <dbReference type="Google" id="ProtNLM"/>
    </source>
</evidence>
<reference evidence="1 2" key="1">
    <citation type="submission" date="2016-11" db="EMBL/GenBank/DDBJ databases">
        <title>Rhizobium leguminosarum bv. viciae strain Vaf12 isolated from Vavilovia formosa root nodules from Russia, Dagestan.</title>
        <authorList>
            <person name="Kimeklis A."/>
        </authorList>
    </citation>
    <scope>NUCLEOTIDE SEQUENCE [LARGE SCALE GENOMIC DNA]</scope>
    <source>
        <strain evidence="1 2">Vaf-108</strain>
    </source>
</reference>